<feature type="compositionally biased region" description="Basic and acidic residues" evidence="2">
    <location>
        <begin position="618"/>
        <end position="636"/>
    </location>
</feature>
<feature type="coiled-coil region" evidence="1">
    <location>
        <begin position="36"/>
        <end position="88"/>
    </location>
</feature>
<feature type="compositionally biased region" description="Basic residues" evidence="2">
    <location>
        <begin position="637"/>
        <end position="648"/>
    </location>
</feature>
<evidence type="ECO:0000313" key="4">
    <source>
        <dbReference type="Proteomes" id="UP001165065"/>
    </source>
</evidence>
<comment type="caution">
    <text evidence="3">The sequence shown here is derived from an EMBL/GenBank/DDBJ whole genome shotgun (WGS) entry which is preliminary data.</text>
</comment>
<organism evidence="3 4">
    <name type="scientific">Triparma columacea</name>
    <dbReference type="NCBI Taxonomy" id="722753"/>
    <lineage>
        <taxon>Eukaryota</taxon>
        <taxon>Sar</taxon>
        <taxon>Stramenopiles</taxon>
        <taxon>Ochrophyta</taxon>
        <taxon>Bolidophyceae</taxon>
        <taxon>Parmales</taxon>
        <taxon>Triparmaceae</taxon>
        <taxon>Triparma</taxon>
    </lineage>
</organism>
<keyword evidence="4" id="KW-1185">Reference proteome</keyword>
<dbReference type="EMBL" id="BRYA01000418">
    <property type="protein sequence ID" value="GMI48712.1"/>
    <property type="molecule type" value="Genomic_DNA"/>
</dbReference>
<evidence type="ECO:0000256" key="2">
    <source>
        <dbReference type="SAM" id="MobiDB-lite"/>
    </source>
</evidence>
<name>A0A9W7GN44_9STRA</name>
<keyword evidence="1" id="KW-0175">Coiled coil</keyword>
<sequence>MGDIPDVSHFLRSIPNSSGPVGSHLNEHTVKFSLELEAKRRENERINKMITDAVENMGRKVKEHTGKMGKLSKKLVETKDELQDLKASLLLPSSLHQSRVLSFSLQLSLIDTTNPKVLSNFIKTKLPTLLGIPRMHAGLVMIERTPGKIDYLGDMDSPLDSDKYIKTVDAVVSGKMAVRQVHTSKSHPLDVLAVPIFSVSEEVIGCIMCVVVIEEVTGTGISKTLALSDELTVFCFASVLATVVSMGNKSALQAKLQVSDQVRRLYESNERATKTSAGWKAVAEAACLLSDVKTEGEVCGAGTYVKQAVGGTECMVLMYDEGKGVLWGEGGGEEGGVGEEQEVKEMMIKVLESGETIVLGGGEGDQRVVVGCAAKDEVGRVVGVVRTVKMGRVDVEKGKVEFLGIESIAVLEFLSTLVGQAIVRVRDRTGEVSSLMEGKKKAEGELNKMKQKEQKKRVGIEHKMFLTAQDTQNLKGELMRCKQRLKKMEKAAEAHSSRREKAERMVERLKRECSEVIGNLRKATKRKNDETKALVQKQIKETEALVTQNHELGKENDKLREVIKKISKENETLKVDKVRWEGAKRDYERVNEKVSRLLGSATTTTKTTSSGSVKKKKTSLEKSNAKKKKSDDDNRTRIRMVKTPRKLL</sequence>
<gene>
    <name evidence="3" type="ORF">TrCOL_g11526</name>
</gene>
<reference evidence="4" key="1">
    <citation type="journal article" date="2023" name="Commun. Biol.">
        <title>Genome analysis of Parmales, the sister group of diatoms, reveals the evolutionary specialization of diatoms from phago-mixotrophs to photoautotrophs.</title>
        <authorList>
            <person name="Ban H."/>
            <person name="Sato S."/>
            <person name="Yoshikawa S."/>
            <person name="Yamada K."/>
            <person name="Nakamura Y."/>
            <person name="Ichinomiya M."/>
            <person name="Sato N."/>
            <person name="Blanc-Mathieu R."/>
            <person name="Endo H."/>
            <person name="Kuwata A."/>
            <person name="Ogata H."/>
        </authorList>
    </citation>
    <scope>NUCLEOTIDE SEQUENCE [LARGE SCALE GENOMIC DNA]</scope>
</reference>
<protein>
    <submittedName>
        <fullName evidence="3">Uncharacterized protein</fullName>
    </submittedName>
</protein>
<evidence type="ECO:0000256" key="1">
    <source>
        <dbReference type="SAM" id="Coils"/>
    </source>
</evidence>
<evidence type="ECO:0000313" key="3">
    <source>
        <dbReference type="EMBL" id="GMI48712.1"/>
    </source>
</evidence>
<dbReference type="Proteomes" id="UP001165065">
    <property type="component" value="Unassembled WGS sequence"/>
</dbReference>
<dbReference type="AlphaFoldDB" id="A0A9W7GN44"/>
<feature type="region of interest" description="Disordered" evidence="2">
    <location>
        <begin position="599"/>
        <end position="648"/>
    </location>
</feature>
<proteinExistence type="predicted"/>
<feature type="coiled-coil region" evidence="1">
    <location>
        <begin position="432"/>
        <end position="576"/>
    </location>
</feature>
<accession>A0A9W7GN44</accession>
<dbReference type="OrthoDB" id="10538683at2759"/>
<feature type="compositionally biased region" description="Low complexity" evidence="2">
    <location>
        <begin position="600"/>
        <end position="612"/>
    </location>
</feature>